<dbReference type="EMBL" id="PQFF01000504">
    <property type="protein sequence ID" value="RHZ46778.1"/>
    <property type="molecule type" value="Genomic_DNA"/>
</dbReference>
<sequence>MLPTFRQDLTKVIAEVDSMLNVDTWPGSGFKHLRPNRKESLAINAAAIWVDDNDN</sequence>
<comment type="caution">
    <text evidence="1">The sequence shown here is derived from an EMBL/GenBank/DDBJ whole genome shotgun (WGS) entry which is preliminary data.</text>
</comment>
<accession>A0A397GAZ6</accession>
<organism evidence="1 2">
    <name type="scientific">Diversispora epigaea</name>
    <dbReference type="NCBI Taxonomy" id="1348612"/>
    <lineage>
        <taxon>Eukaryota</taxon>
        <taxon>Fungi</taxon>
        <taxon>Fungi incertae sedis</taxon>
        <taxon>Mucoromycota</taxon>
        <taxon>Glomeromycotina</taxon>
        <taxon>Glomeromycetes</taxon>
        <taxon>Diversisporales</taxon>
        <taxon>Diversisporaceae</taxon>
        <taxon>Diversispora</taxon>
    </lineage>
</organism>
<evidence type="ECO:0000313" key="2">
    <source>
        <dbReference type="Proteomes" id="UP000266861"/>
    </source>
</evidence>
<reference evidence="1 2" key="1">
    <citation type="submission" date="2018-08" db="EMBL/GenBank/DDBJ databases">
        <title>Genome and evolution of the arbuscular mycorrhizal fungus Diversispora epigaea (formerly Glomus versiforme) and its bacterial endosymbionts.</title>
        <authorList>
            <person name="Sun X."/>
            <person name="Fei Z."/>
            <person name="Harrison M."/>
        </authorList>
    </citation>
    <scope>NUCLEOTIDE SEQUENCE [LARGE SCALE GENOMIC DNA]</scope>
    <source>
        <strain evidence="1 2">IT104</strain>
    </source>
</reference>
<dbReference type="AlphaFoldDB" id="A0A397GAZ6"/>
<evidence type="ECO:0000313" key="1">
    <source>
        <dbReference type="EMBL" id="RHZ46778.1"/>
    </source>
</evidence>
<name>A0A397GAZ6_9GLOM</name>
<proteinExistence type="predicted"/>
<protein>
    <submittedName>
        <fullName evidence="1">Uncharacterized protein</fullName>
    </submittedName>
</protein>
<gene>
    <name evidence="1" type="ORF">Glove_606g153</name>
</gene>
<dbReference type="Proteomes" id="UP000266861">
    <property type="component" value="Unassembled WGS sequence"/>
</dbReference>
<keyword evidence="2" id="KW-1185">Reference proteome</keyword>